<keyword evidence="3" id="KW-1185">Reference proteome</keyword>
<evidence type="ECO:0000313" key="3">
    <source>
        <dbReference type="Proteomes" id="UP000187429"/>
    </source>
</evidence>
<evidence type="ECO:0000313" key="2">
    <source>
        <dbReference type="EMBL" id="OMJ07290.1"/>
    </source>
</evidence>
<dbReference type="Proteomes" id="UP000187429">
    <property type="component" value="Unassembled WGS sequence"/>
</dbReference>
<protein>
    <submittedName>
        <fullName evidence="2">Uncharacterized protein</fullName>
    </submittedName>
</protein>
<sequence>MDYTLPPLKDTSSSAVKKTDSTFLRIAISLESKGMDTSNDPKALFSSTMRALFSEIAATLTQERLDNILKGFELPRKPTQLTVFVVIPLVKKKVDSGDLKSSEERGCLPVIQVKNRGNSVAGPGIVQPAIHDTEEDWRHPNRPQPPEANPLREGTELQDGDAKFQLQNVLQEEFP</sequence>
<dbReference type="AlphaFoldDB" id="A0A1R1WY36"/>
<gene>
    <name evidence="2" type="ORF">AYI69_g11501</name>
</gene>
<reference evidence="3" key="1">
    <citation type="submission" date="2017-01" db="EMBL/GenBank/DDBJ databases">
        <authorList>
            <person name="Wang Y."/>
            <person name="White M."/>
            <person name="Kvist S."/>
            <person name="Moncalvo J.-M."/>
        </authorList>
    </citation>
    <scope>NUCLEOTIDE SEQUENCE [LARGE SCALE GENOMIC DNA]</scope>
    <source>
        <strain evidence="3">ID-206-W2</strain>
    </source>
</reference>
<dbReference type="EMBL" id="LSSM01007690">
    <property type="protein sequence ID" value="OMJ07290.1"/>
    <property type="molecule type" value="Genomic_DNA"/>
</dbReference>
<organism evidence="2 3">
    <name type="scientific">Smittium culicis</name>
    <dbReference type="NCBI Taxonomy" id="133412"/>
    <lineage>
        <taxon>Eukaryota</taxon>
        <taxon>Fungi</taxon>
        <taxon>Fungi incertae sedis</taxon>
        <taxon>Zoopagomycota</taxon>
        <taxon>Kickxellomycotina</taxon>
        <taxon>Harpellomycetes</taxon>
        <taxon>Harpellales</taxon>
        <taxon>Legeriomycetaceae</taxon>
        <taxon>Smittium</taxon>
    </lineage>
</organism>
<proteinExistence type="predicted"/>
<evidence type="ECO:0000256" key="1">
    <source>
        <dbReference type="SAM" id="MobiDB-lite"/>
    </source>
</evidence>
<accession>A0A1R1WY36</accession>
<feature type="region of interest" description="Disordered" evidence="1">
    <location>
        <begin position="121"/>
        <end position="161"/>
    </location>
</feature>
<name>A0A1R1WY36_9FUNG</name>
<comment type="caution">
    <text evidence="2">The sequence shown here is derived from an EMBL/GenBank/DDBJ whole genome shotgun (WGS) entry which is preliminary data.</text>
</comment>